<sequence>MRSESKASKPQGYEENVVQGANSGDHVPRSTSQIQRQRPSEIAIIASEDGRDDTLQHPTFLKLDGLPQLPKLVPPSPLSASFDRTLGYTSPELTVLVPTKDQFTLDSEEFAYRPDRSSLATVRTKTDSEESFESSKRPGSISTLAFGNFGSRRRRSRENEIQEIPVDSDPESSNLHGYEGDYNSASAESSSEGEIDITQYYKRRASEDLQHVYHTYRGPKPAKQTRRRTVPMDLYSSGGDGEEYARYLAEVQIVDLRSRTNAETRLGMGMRSNYGKEAAPADRNTLNRTTTTTTTTTNSTDAFSTLSAFNFVEQDPWSSTEHEGDIREAEPRISISSTVYSQSYYDPYDVLPTPRSAQTFQRTEPLDSMWRDSRERNNYSELEDRVSFMELLSPTENKPPVPTTPKPDFSSNRFSRKGRSSRSLERGMPNREQGRRSTPNKISAPGSRSNSYDNNNDPT</sequence>
<feature type="region of interest" description="Disordered" evidence="1">
    <location>
        <begin position="114"/>
        <end position="194"/>
    </location>
</feature>
<feature type="compositionally biased region" description="Low complexity" evidence="1">
    <location>
        <begin position="281"/>
        <end position="298"/>
    </location>
</feature>
<evidence type="ECO:0000313" key="2">
    <source>
        <dbReference type="EMBL" id="KAE9409236.1"/>
    </source>
</evidence>
<dbReference type="AlphaFoldDB" id="A0A6A4IF57"/>
<feature type="region of interest" description="Disordered" evidence="1">
    <location>
        <begin position="346"/>
        <end position="372"/>
    </location>
</feature>
<feature type="region of interest" description="Disordered" evidence="1">
    <location>
        <begin position="273"/>
        <end position="298"/>
    </location>
</feature>
<gene>
    <name evidence="2" type="ORF">BT96DRAFT_585860</name>
</gene>
<name>A0A6A4IF57_9AGAR</name>
<dbReference type="OrthoDB" id="3070324at2759"/>
<dbReference type="Proteomes" id="UP000799118">
    <property type="component" value="Unassembled WGS sequence"/>
</dbReference>
<evidence type="ECO:0000313" key="3">
    <source>
        <dbReference type="Proteomes" id="UP000799118"/>
    </source>
</evidence>
<feature type="region of interest" description="Disordered" evidence="1">
    <location>
        <begin position="1"/>
        <end position="58"/>
    </location>
</feature>
<proteinExistence type="predicted"/>
<keyword evidence="3" id="KW-1185">Reference proteome</keyword>
<protein>
    <submittedName>
        <fullName evidence="2">Uncharacterized protein</fullName>
    </submittedName>
</protein>
<reference evidence="2" key="1">
    <citation type="journal article" date="2019" name="Environ. Microbiol.">
        <title>Fungal ecological strategies reflected in gene transcription - a case study of two litter decomposers.</title>
        <authorList>
            <person name="Barbi F."/>
            <person name="Kohler A."/>
            <person name="Barry K."/>
            <person name="Baskaran P."/>
            <person name="Daum C."/>
            <person name="Fauchery L."/>
            <person name="Ihrmark K."/>
            <person name="Kuo A."/>
            <person name="LaButti K."/>
            <person name="Lipzen A."/>
            <person name="Morin E."/>
            <person name="Grigoriev I.V."/>
            <person name="Henrissat B."/>
            <person name="Lindahl B."/>
            <person name="Martin F."/>
        </authorList>
    </citation>
    <scope>NUCLEOTIDE SEQUENCE</scope>
    <source>
        <strain evidence="2">JB14</strain>
    </source>
</reference>
<dbReference type="EMBL" id="ML769388">
    <property type="protein sequence ID" value="KAE9409236.1"/>
    <property type="molecule type" value="Genomic_DNA"/>
</dbReference>
<feature type="region of interest" description="Disordered" evidence="1">
    <location>
        <begin position="392"/>
        <end position="459"/>
    </location>
</feature>
<feature type="compositionally biased region" description="Basic and acidic residues" evidence="1">
    <location>
        <begin position="124"/>
        <end position="136"/>
    </location>
</feature>
<feature type="compositionally biased region" description="Polar residues" evidence="1">
    <location>
        <begin position="436"/>
        <end position="459"/>
    </location>
</feature>
<accession>A0A6A4IF57</accession>
<feature type="compositionally biased region" description="Basic and acidic residues" evidence="1">
    <location>
        <begin position="422"/>
        <end position="435"/>
    </location>
</feature>
<evidence type="ECO:0000256" key="1">
    <source>
        <dbReference type="SAM" id="MobiDB-lite"/>
    </source>
</evidence>
<organism evidence="2 3">
    <name type="scientific">Gymnopus androsaceus JB14</name>
    <dbReference type="NCBI Taxonomy" id="1447944"/>
    <lineage>
        <taxon>Eukaryota</taxon>
        <taxon>Fungi</taxon>
        <taxon>Dikarya</taxon>
        <taxon>Basidiomycota</taxon>
        <taxon>Agaricomycotina</taxon>
        <taxon>Agaricomycetes</taxon>
        <taxon>Agaricomycetidae</taxon>
        <taxon>Agaricales</taxon>
        <taxon>Marasmiineae</taxon>
        <taxon>Omphalotaceae</taxon>
        <taxon>Gymnopus</taxon>
    </lineage>
</organism>